<organism evidence="1 2">
    <name type="scientific">Marasmius tenuissimus</name>
    <dbReference type="NCBI Taxonomy" id="585030"/>
    <lineage>
        <taxon>Eukaryota</taxon>
        <taxon>Fungi</taxon>
        <taxon>Dikarya</taxon>
        <taxon>Basidiomycota</taxon>
        <taxon>Agaricomycotina</taxon>
        <taxon>Agaricomycetes</taxon>
        <taxon>Agaricomycetidae</taxon>
        <taxon>Agaricales</taxon>
        <taxon>Marasmiineae</taxon>
        <taxon>Marasmiaceae</taxon>
        <taxon>Marasmius</taxon>
    </lineage>
</organism>
<comment type="caution">
    <text evidence="1">The sequence shown here is derived from an EMBL/GenBank/DDBJ whole genome shotgun (WGS) entry which is preliminary data.</text>
</comment>
<name>A0ABR3A1Y7_9AGAR</name>
<keyword evidence="2" id="KW-1185">Reference proteome</keyword>
<accession>A0ABR3A1Y7</accession>
<dbReference type="EMBL" id="JBBXMP010000021">
    <property type="protein sequence ID" value="KAL0067982.1"/>
    <property type="molecule type" value="Genomic_DNA"/>
</dbReference>
<sequence length="300" mass="33775">MLSYPRPGNVLLAEEIITASIDSYKPLLNPGYTEGTIVLSVFTHASNHAAFQRAREKENDPHIQFYVDQDYHSMDDYDLGQYLHLAEAFKWIAAGHREGSWKHAEWIMIVEDDFPLCENGADILKRTMWLLELGRKQALEASGEVEVEVGTRSAFIGTGGSGLIFHHTLLPMLEHILRTHALPFRPGKTPFPPFAIRRPADVVMQDCLLGLDPMCSRELYPLRSLQTNTLPDSVKKDLKNINRQSDDDVTMFIPSRLVMDHIGGMVSTTVGKKGNTDKWRCGWRHAFHGKRGVGVLVVKG</sequence>
<reference evidence="1 2" key="1">
    <citation type="submission" date="2024-05" db="EMBL/GenBank/DDBJ databases">
        <title>A draft genome resource for the thread blight pathogen Marasmius tenuissimus strain MS-2.</title>
        <authorList>
            <person name="Yulfo-Soto G.E."/>
            <person name="Baruah I.K."/>
            <person name="Amoako-Attah I."/>
            <person name="Bukari Y."/>
            <person name="Meinhardt L.W."/>
            <person name="Bailey B.A."/>
            <person name="Cohen S.P."/>
        </authorList>
    </citation>
    <scope>NUCLEOTIDE SEQUENCE [LARGE SCALE GENOMIC DNA]</scope>
    <source>
        <strain evidence="1 2">MS-2</strain>
    </source>
</reference>
<protein>
    <submittedName>
        <fullName evidence="1">Uncharacterized protein</fullName>
    </submittedName>
</protein>
<dbReference type="Proteomes" id="UP001437256">
    <property type="component" value="Unassembled WGS sequence"/>
</dbReference>
<gene>
    <name evidence="1" type="ORF">AAF712_004885</name>
</gene>
<evidence type="ECO:0000313" key="2">
    <source>
        <dbReference type="Proteomes" id="UP001437256"/>
    </source>
</evidence>
<evidence type="ECO:0000313" key="1">
    <source>
        <dbReference type="EMBL" id="KAL0067982.1"/>
    </source>
</evidence>
<proteinExistence type="predicted"/>